<dbReference type="AlphaFoldDB" id="A0A699TWB9"/>
<organism evidence="2">
    <name type="scientific">Tanacetum cinerariifolium</name>
    <name type="common">Dalmatian daisy</name>
    <name type="synonym">Chrysanthemum cinerariifolium</name>
    <dbReference type="NCBI Taxonomy" id="118510"/>
    <lineage>
        <taxon>Eukaryota</taxon>
        <taxon>Viridiplantae</taxon>
        <taxon>Streptophyta</taxon>
        <taxon>Embryophyta</taxon>
        <taxon>Tracheophyta</taxon>
        <taxon>Spermatophyta</taxon>
        <taxon>Magnoliopsida</taxon>
        <taxon>eudicotyledons</taxon>
        <taxon>Gunneridae</taxon>
        <taxon>Pentapetalae</taxon>
        <taxon>asterids</taxon>
        <taxon>campanulids</taxon>
        <taxon>Asterales</taxon>
        <taxon>Asteraceae</taxon>
        <taxon>Asteroideae</taxon>
        <taxon>Anthemideae</taxon>
        <taxon>Anthemidinae</taxon>
        <taxon>Tanacetum</taxon>
    </lineage>
</organism>
<name>A0A699TWB9_TANCI</name>
<evidence type="ECO:0000313" key="2">
    <source>
        <dbReference type="EMBL" id="GFD15192.1"/>
    </source>
</evidence>
<accession>A0A699TWB9</accession>
<reference evidence="2" key="1">
    <citation type="journal article" date="2019" name="Sci. Rep.">
        <title>Draft genome of Tanacetum cinerariifolium, the natural source of mosquito coil.</title>
        <authorList>
            <person name="Yamashiro T."/>
            <person name="Shiraishi A."/>
            <person name="Satake H."/>
            <person name="Nakayama K."/>
        </authorList>
    </citation>
    <scope>NUCLEOTIDE SEQUENCE</scope>
</reference>
<evidence type="ECO:0000256" key="1">
    <source>
        <dbReference type="SAM" id="MobiDB-lite"/>
    </source>
</evidence>
<feature type="non-terminal residue" evidence="2">
    <location>
        <position position="1"/>
    </location>
</feature>
<feature type="region of interest" description="Disordered" evidence="1">
    <location>
        <begin position="1"/>
        <end position="27"/>
    </location>
</feature>
<sequence length="154" mass="15175">PRRPRHRRRGRPRRRGVSAQGPHFGRQFSEPARIQGSALAALARGGAGVLVAQGATLAYAAPAAAEPGRQCGAGGAGRGLVLAAGAGGAAGAAAAGAAGAPLGSVAAHGAQSKGRCADFVVRVRQGVKAACEVRATVVADLCAAVRLRLKRSCG</sequence>
<proteinExistence type="predicted"/>
<protein>
    <submittedName>
        <fullName evidence="2">Uncharacterized protein</fullName>
    </submittedName>
</protein>
<feature type="compositionally biased region" description="Basic residues" evidence="1">
    <location>
        <begin position="1"/>
        <end position="16"/>
    </location>
</feature>
<comment type="caution">
    <text evidence="2">The sequence shown here is derived from an EMBL/GenBank/DDBJ whole genome shotgun (WGS) entry which is preliminary data.</text>
</comment>
<gene>
    <name evidence="2" type="ORF">Tci_887161</name>
</gene>
<dbReference type="EMBL" id="BKCJ011284700">
    <property type="protein sequence ID" value="GFD15192.1"/>
    <property type="molecule type" value="Genomic_DNA"/>
</dbReference>